<evidence type="ECO:0000313" key="7">
    <source>
        <dbReference type="EMBL" id="KAK5064724.1"/>
    </source>
</evidence>
<evidence type="ECO:0000313" key="8">
    <source>
        <dbReference type="Proteomes" id="UP001358417"/>
    </source>
</evidence>
<feature type="transmembrane region" description="Helical" evidence="5">
    <location>
        <begin position="387"/>
        <end position="406"/>
    </location>
</feature>
<feature type="transmembrane region" description="Helical" evidence="5">
    <location>
        <begin position="539"/>
        <end position="557"/>
    </location>
</feature>
<dbReference type="EMBL" id="JAVRRD010000001">
    <property type="protein sequence ID" value="KAK5064724.1"/>
    <property type="molecule type" value="Genomic_DNA"/>
</dbReference>
<dbReference type="PANTHER" id="PTHR23502">
    <property type="entry name" value="MAJOR FACILITATOR SUPERFAMILY"/>
    <property type="match status" value="1"/>
</dbReference>
<dbReference type="SUPFAM" id="SSF103473">
    <property type="entry name" value="MFS general substrate transporter"/>
    <property type="match status" value="1"/>
</dbReference>
<dbReference type="GO" id="GO:1990961">
    <property type="term" value="P:xenobiotic detoxification by transmembrane export across the plasma membrane"/>
    <property type="evidence" value="ECO:0007669"/>
    <property type="project" value="TreeGrafter"/>
</dbReference>
<organism evidence="7 8">
    <name type="scientific">Exophiala bonariae</name>
    <dbReference type="NCBI Taxonomy" id="1690606"/>
    <lineage>
        <taxon>Eukaryota</taxon>
        <taxon>Fungi</taxon>
        <taxon>Dikarya</taxon>
        <taxon>Ascomycota</taxon>
        <taxon>Pezizomycotina</taxon>
        <taxon>Eurotiomycetes</taxon>
        <taxon>Chaetothyriomycetidae</taxon>
        <taxon>Chaetothyriales</taxon>
        <taxon>Herpotrichiellaceae</taxon>
        <taxon>Exophiala</taxon>
    </lineage>
</organism>
<proteinExistence type="predicted"/>
<keyword evidence="4 5" id="KW-0472">Membrane</keyword>
<evidence type="ECO:0000256" key="4">
    <source>
        <dbReference type="ARBA" id="ARBA00023136"/>
    </source>
</evidence>
<evidence type="ECO:0000256" key="1">
    <source>
        <dbReference type="ARBA" id="ARBA00004141"/>
    </source>
</evidence>
<dbReference type="GO" id="GO:0015244">
    <property type="term" value="F:fluconazole transmembrane transporter activity"/>
    <property type="evidence" value="ECO:0007669"/>
    <property type="project" value="TreeGrafter"/>
</dbReference>
<reference evidence="7 8" key="1">
    <citation type="submission" date="2023-08" db="EMBL/GenBank/DDBJ databases">
        <title>Black Yeasts Isolated from many extreme environments.</title>
        <authorList>
            <person name="Coleine C."/>
            <person name="Stajich J.E."/>
            <person name="Selbmann L."/>
        </authorList>
    </citation>
    <scope>NUCLEOTIDE SEQUENCE [LARGE SCALE GENOMIC DNA]</scope>
    <source>
        <strain evidence="7 8">CCFEE 5792</strain>
    </source>
</reference>
<keyword evidence="8" id="KW-1185">Reference proteome</keyword>
<feature type="transmembrane region" description="Helical" evidence="5">
    <location>
        <begin position="280"/>
        <end position="302"/>
    </location>
</feature>
<comment type="subcellular location">
    <subcellularLocation>
        <location evidence="1">Membrane</location>
        <topology evidence="1">Multi-pass membrane protein</topology>
    </subcellularLocation>
</comment>
<feature type="transmembrane region" description="Helical" evidence="5">
    <location>
        <begin position="219"/>
        <end position="238"/>
    </location>
</feature>
<dbReference type="GeneID" id="89968780"/>
<dbReference type="Pfam" id="PF07690">
    <property type="entry name" value="MFS_1"/>
    <property type="match status" value="1"/>
</dbReference>
<feature type="transmembrane region" description="Helical" evidence="5">
    <location>
        <begin position="466"/>
        <end position="485"/>
    </location>
</feature>
<dbReference type="GO" id="GO:0005886">
    <property type="term" value="C:plasma membrane"/>
    <property type="evidence" value="ECO:0007669"/>
    <property type="project" value="TreeGrafter"/>
</dbReference>
<dbReference type="InterPro" id="IPR011701">
    <property type="entry name" value="MFS"/>
</dbReference>
<feature type="transmembrane region" description="Helical" evidence="5">
    <location>
        <begin position="426"/>
        <end position="445"/>
    </location>
</feature>
<dbReference type="InterPro" id="IPR020846">
    <property type="entry name" value="MFS_dom"/>
</dbReference>
<protein>
    <recommendedName>
        <fullName evidence="6">Major facilitator superfamily (MFS) profile domain-containing protein</fullName>
    </recommendedName>
</protein>
<feature type="transmembrane region" description="Helical" evidence="5">
    <location>
        <begin position="184"/>
        <end position="207"/>
    </location>
</feature>
<dbReference type="PANTHER" id="PTHR23502:SF23">
    <property type="entry name" value="FLUCONAZOLE RESISTANCE PROTEIN 1"/>
    <property type="match status" value="1"/>
</dbReference>
<name>A0AAV9NQV5_9EURO</name>
<comment type="caution">
    <text evidence="7">The sequence shown here is derived from an EMBL/GenBank/DDBJ whole genome shotgun (WGS) entry which is preliminary data.</text>
</comment>
<dbReference type="PROSITE" id="PS50850">
    <property type="entry name" value="MFS"/>
    <property type="match status" value="1"/>
</dbReference>
<gene>
    <name evidence="7" type="ORF">LTR84_000558</name>
</gene>
<dbReference type="Gene3D" id="1.20.1250.20">
    <property type="entry name" value="MFS general substrate transporter like domains"/>
    <property type="match status" value="1"/>
</dbReference>
<dbReference type="AlphaFoldDB" id="A0AAV9NQV5"/>
<feature type="domain" description="Major facilitator superfamily (MFS) profile" evidence="6">
    <location>
        <begin position="153"/>
        <end position="594"/>
    </location>
</feature>
<sequence>MHDIIREAPLGQLIRFLSKNTLFRYPEDEPGFELPATWTALLKGDEVEIKETPPVEGSDSYIAQNDIIYRPRSWRPEDPELADLGRINTASTSHTRPYTNERMQAERMLEIGRTVSLPIVPQRTRDNQILVDWYTTDDPANPQNWSSHKKTAVVFMLCFYTFTVYCAGPIFAASEPGLVQHFGVSPVATTLGLGLYVLAYGIGDLLFSPLTEIPVIGRNPVYWSTFIVFWVLCFPTAVVNNFGGLLALRFWLGFFGSPALANGGATISDMFALTHIPYGLCWWVFSAWAGPALGPVIGGFAAMAKGWRWPMWEVVWIASPVLLLLLCVFPETSTPNILLRRARRLRRITGDERLRSQSEIDQANLSTSQILSSALIKPMEIMFKDPSIFFVNVYTGYFYGVFYTFFEVFPLVFPPFYGFNLGETGLAFLSCLVGVTVAIASYIAYLYFYMVPDNLKNGFREQEHRLIPAIFGSCLLPIGLFTFAWTSDSNIHWSVPLVGVGIFTIGHFFTMQSLFIYIPFSYPQYAASLFASNSIWRSGIAGGAVVFARPLFINLGVHRGVSLLGGLSCAGIFGTSAIYIFGKRLRARSKFAVH</sequence>
<dbReference type="CDD" id="cd17323">
    <property type="entry name" value="MFS_Tpo1_MDR_like"/>
    <property type="match status" value="1"/>
</dbReference>
<evidence type="ECO:0000256" key="3">
    <source>
        <dbReference type="ARBA" id="ARBA00022989"/>
    </source>
</evidence>
<feature type="transmembrane region" description="Helical" evidence="5">
    <location>
        <begin position="250"/>
        <end position="273"/>
    </location>
</feature>
<evidence type="ECO:0000259" key="6">
    <source>
        <dbReference type="PROSITE" id="PS50850"/>
    </source>
</evidence>
<evidence type="ECO:0000256" key="5">
    <source>
        <dbReference type="SAM" id="Phobius"/>
    </source>
</evidence>
<feature type="transmembrane region" description="Helical" evidence="5">
    <location>
        <begin position="497"/>
        <end position="518"/>
    </location>
</feature>
<feature type="transmembrane region" description="Helical" evidence="5">
    <location>
        <begin position="152"/>
        <end position="172"/>
    </location>
</feature>
<dbReference type="InterPro" id="IPR036259">
    <property type="entry name" value="MFS_trans_sf"/>
</dbReference>
<keyword evidence="3 5" id="KW-1133">Transmembrane helix</keyword>
<feature type="transmembrane region" description="Helical" evidence="5">
    <location>
        <begin position="563"/>
        <end position="581"/>
    </location>
</feature>
<dbReference type="Proteomes" id="UP001358417">
    <property type="component" value="Unassembled WGS sequence"/>
</dbReference>
<feature type="transmembrane region" description="Helical" evidence="5">
    <location>
        <begin position="314"/>
        <end position="339"/>
    </location>
</feature>
<keyword evidence="2 5" id="KW-0812">Transmembrane</keyword>
<evidence type="ECO:0000256" key="2">
    <source>
        <dbReference type="ARBA" id="ARBA00022692"/>
    </source>
</evidence>
<dbReference type="RefSeq" id="XP_064712048.1">
    <property type="nucleotide sequence ID" value="XM_064844188.1"/>
</dbReference>
<accession>A0AAV9NQV5</accession>